<evidence type="ECO:0000313" key="2">
    <source>
        <dbReference type="Proteomes" id="UP000629287"/>
    </source>
</evidence>
<reference evidence="1 2" key="1">
    <citation type="submission" date="2020-10" db="EMBL/GenBank/DDBJ databases">
        <title>Sequencing the genomes of 1000 actinobacteria strains.</title>
        <authorList>
            <person name="Klenk H.-P."/>
        </authorList>
    </citation>
    <scope>NUCLEOTIDE SEQUENCE [LARGE SCALE GENOMIC DNA]</scope>
    <source>
        <strain evidence="1 2">DSM 41803</strain>
    </source>
</reference>
<protein>
    <submittedName>
        <fullName evidence="1">Uncharacterized protein</fullName>
    </submittedName>
</protein>
<evidence type="ECO:0000313" key="1">
    <source>
        <dbReference type="EMBL" id="MBE1596500.1"/>
    </source>
</evidence>
<dbReference type="Proteomes" id="UP000629287">
    <property type="component" value="Unassembled WGS sequence"/>
</dbReference>
<dbReference type="EMBL" id="JADBGF010000001">
    <property type="protein sequence ID" value="MBE1596500.1"/>
    <property type="molecule type" value="Genomic_DNA"/>
</dbReference>
<gene>
    <name evidence="1" type="ORF">H4687_002629</name>
</gene>
<accession>A0A8I0P1J1</accession>
<organism evidence="1 2">
    <name type="scientific">Streptomyces stelliscabiei</name>
    <dbReference type="NCBI Taxonomy" id="146820"/>
    <lineage>
        <taxon>Bacteria</taxon>
        <taxon>Bacillati</taxon>
        <taxon>Actinomycetota</taxon>
        <taxon>Actinomycetes</taxon>
        <taxon>Kitasatosporales</taxon>
        <taxon>Streptomycetaceae</taxon>
        <taxon>Streptomyces</taxon>
    </lineage>
</organism>
<dbReference type="AlphaFoldDB" id="A0A8I0P1J1"/>
<keyword evidence="2" id="KW-1185">Reference proteome</keyword>
<proteinExistence type="predicted"/>
<comment type="caution">
    <text evidence="1">The sequence shown here is derived from an EMBL/GenBank/DDBJ whole genome shotgun (WGS) entry which is preliminary data.</text>
</comment>
<name>A0A8I0P1J1_9ACTN</name>
<sequence>MAEGLLTPTTPVGAPWTLPEVLLEVPSGITPG</sequence>